<dbReference type="InterPro" id="IPR000719">
    <property type="entry name" value="Prot_kinase_dom"/>
</dbReference>
<reference evidence="3 4" key="1">
    <citation type="submission" date="2016-08" db="EMBL/GenBank/DDBJ databases">
        <authorList>
            <consortium name="Lentinula edodes genome sequencing consortium"/>
            <person name="Sakamoto Y."/>
            <person name="Nakade K."/>
            <person name="Sato S."/>
            <person name="Yoshida Y."/>
            <person name="Miyazaki K."/>
            <person name="Natsume S."/>
            <person name="Konno N."/>
        </authorList>
    </citation>
    <scope>NUCLEOTIDE SEQUENCE [LARGE SCALE GENOMIC DNA]</scope>
    <source>
        <strain evidence="3 4">NBRC 111202</strain>
    </source>
</reference>
<evidence type="ECO:0000313" key="3">
    <source>
        <dbReference type="EMBL" id="GAW09731.1"/>
    </source>
</evidence>
<dbReference type="EMBL" id="BDGU01001244">
    <property type="protein sequence ID" value="GAW09731.1"/>
    <property type="molecule type" value="Genomic_DNA"/>
</dbReference>
<dbReference type="GO" id="GO:0005634">
    <property type="term" value="C:nucleus"/>
    <property type="evidence" value="ECO:0007669"/>
    <property type="project" value="TreeGrafter"/>
</dbReference>
<keyword evidence="4" id="KW-1185">Reference proteome</keyword>
<accession>A0A1Q3ER94</accession>
<dbReference type="GO" id="GO:0004674">
    <property type="term" value="F:protein serine/threonine kinase activity"/>
    <property type="evidence" value="ECO:0007669"/>
    <property type="project" value="TreeGrafter"/>
</dbReference>
<organism evidence="3 4">
    <name type="scientific">Lentinula edodes</name>
    <name type="common">Shiitake mushroom</name>
    <name type="synonym">Lentinus edodes</name>
    <dbReference type="NCBI Taxonomy" id="5353"/>
    <lineage>
        <taxon>Eukaryota</taxon>
        <taxon>Fungi</taxon>
        <taxon>Dikarya</taxon>
        <taxon>Basidiomycota</taxon>
        <taxon>Agaricomycotina</taxon>
        <taxon>Agaricomycetes</taxon>
        <taxon>Agaricomycetidae</taxon>
        <taxon>Agaricales</taxon>
        <taxon>Marasmiineae</taxon>
        <taxon>Omphalotaceae</taxon>
        <taxon>Lentinula</taxon>
    </lineage>
</organism>
<keyword evidence="3" id="KW-0418">Kinase</keyword>
<dbReference type="CDD" id="cd00180">
    <property type="entry name" value="PKc"/>
    <property type="match status" value="1"/>
</dbReference>
<protein>
    <submittedName>
        <fullName evidence="3">Kinase-like protein</fullName>
    </submittedName>
</protein>
<comment type="caution">
    <text evidence="3">The sequence shown here is derived from an EMBL/GenBank/DDBJ whole genome shotgun (WGS) entry which is preliminary data.</text>
</comment>
<dbReference type="GO" id="GO:0044773">
    <property type="term" value="P:mitotic DNA damage checkpoint signaling"/>
    <property type="evidence" value="ECO:0007669"/>
    <property type="project" value="TreeGrafter"/>
</dbReference>
<sequence length="423" mass="48451">MLASLSTFPPPPASEGCKEDDPHYPLGLTQEEKQWSDLYPYAERRGYRLRSRYRPGWVGSWIKDGISTSELLMRPTWKYEYEDAEPSTGRLTVIDAIRISDGALVALKLISMSAHINTPDSNEIEILQYLSSPALARNPRNHCIQMIDSFEVFTPAEMKQLSTQGFSNAFIAVFPYARKWNDIPFRLVWEALEFVRQILQGLTFLHEHNIAHRDIRSENLMMDASSQCFSATNPSDRIETPVRYFLIDLGSSTRFQKRRLVNFRHGWHKGIPEIYEMDAEGSRVPTKLYDPFKGDVFVLGMILEGFFGKSIPSLRSLFSFMQNVSPHHRPTASEALSLFHECTKPLYASRMNLIMPVTDPSTLTVEDTELDPFTRWMVQIVAFFWEAGQYGGVLPDMVARFKAINQLNHRSHIQVITGESESI</sequence>
<feature type="region of interest" description="Disordered" evidence="1">
    <location>
        <begin position="1"/>
        <end position="22"/>
    </location>
</feature>
<dbReference type="PANTHER" id="PTHR44167:SF24">
    <property type="entry name" value="SERINE_THREONINE-PROTEIN KINASE CHK2"/>
    <property type="match status" value="1"/>
</dbReference>
<dbReference type="SUPFAM" id="SSF56112">
    <property type="entry name" value="Protein kinase-like (PK-like)"/>
    <property type="match status" value="1"/>
</dbReference>
<dbReference type="PANTHER" id="PTHR44167">
    <property type="entry name" value="OVARIAN-SPECIFIC SERINE/THREONINE-PROTEIN KINASE LOK-RELATED"/>
    <property type="match status" value="1"/>
</dbReference>
<dbReference type="Gene3D" id="1.10.510.10">
    <property type="entry name" value="Transferase(Phosphotransferase) domain 1"/>
    <property type="match status" value="1"/>
</dbReference>
<dbReference type="STRING" id="5353.A0A1Q3ER94"/>
<evidence type="ECO:0000259" key="2">
    <source>
        <dbReference type="PROSITE" id="PS50011"/>
    </source>
</evidence>
<dbReference type="Pfam" id="PF00069">
    <property type="entry name" value="Pkinase"/>
    <property type="match status" value="1"/>
</dbReference>
<dbReference type="Proteomes" id="UP000188533">
    <property type="component" value="Unassembled WGS sequence"/>
</dbReference>
<dbReference type="GO" id="GO:0005524">
    <property type="term" value="F:ATP binding"/>
    <property type="evidence" value="ECO:0007669"/>
    <property type="project" value="InterPro"/>
</dbReference>
<keyword evidence="3" id="KW-0808">Transferase</keyword>
<dbReference type="Gene3D" id="3.30.200.20">
    <property type="entry name" value="Phosphorylase Kinase, domain 1"/>
    <property type="match status" value="1"/>
</dbReference>
<proteinExistence type="predicted"/>
<dbReference type="PROSITE" id="PS50011">
    <property type="entry name" value="PROTEIN_KINASE_DOM"/>
    <property type="match status" value="1"/>
</dbReference>
<dbReference type="InterPro" id="IPR011009">
    <property type="entry name" value="Kinase-like_dom_sf"/>
</dbReference>
<gene>
    <name evidence="3" type="ORF">LENED_011915</name>
</gene>
<dbReference type="SMART" id="SM00220">
    <property type="entry name" value="S_TKc"/>
    <property type="match status" value="1"/>
</dbReference>
<name>A0A1Q3ER94_LENED</name>
<evidence type="ECO:0000256" key="1">
    <source>
        <dbReference type="SAM" id="MobiDB-lite"/>
    </source>
</evidence>
<reference evidence="3 4" key="2">
    <citation type="submission" date="2017-02" db="EMBL/GenBank/DDBJ databases">
        <title>A genome survey and senescence transcriptome analysis in Lentinula edodes.</title>
        <authorList>
            <person name="Sakamoto Y."/>
            <person name="Nakade K."/>
            <person name="Sato S."/>
            <person name="Yoshida Y."/>
            <person name="Miyazaki K."/>
            <person name="Natsume S."/>
            <person name="Konno N."/>
        </authorList>
    </citation>
    <scope>NUCLEOTIDE SEQUENCE [LARGE SCALE GENOMIC DNA]</scope>
    <source>
        <strain evidence="3 4">NBRC 111202</strain>
    </source>
</reference>
<evidence type="ECO:0000313" key="4">
    <source>
        <dbReference type="Proteomes" id="UP000188533"/>
    </source>
</evidence>
<dbReference type="AlphaFoldDB" id="A0A1Q3ER94"/>
<feature type="domain" description="Protein kinase" evidence="2">
    <location>
        <begin position="79"/>
        <end position="362"/>
    </location>
</feature>